<organism evidence="1 2">
    <name type="scientific">Acyrthosiphon pisum</name>
    <name type="common">Pea aphid</name>
    <dbReference type="NCBI Taxonomy" id="7029"/>
    <lineage>
        <taxon>Eukaryota</taxon>
        <taxon>Metazoa</taxon>
        <taxon>Ecdysozoa</taxon>
        <taxon>Arthropoda</taxon>
        <taxon>Hexapoda</taxon>
        <taxon>Insecta</taxon>
        <taxon>Pterygota</taxon>
        <taxon>Neoptera</taxon>
        <taxon>Paraneoptera</taxon>
        <taxon>Hemiptera</taxon>
        <taxon>Sternorrhyncha</taxon>
        <taxon>Aphidomorpha</taxon>
        <taxon>Aphidoidea</taxon>
        <taxon>Aphididae</taxon>
        <taxon>Macrosiphini</taxon>
        <taxon>Acyrthosiphon</taxon>
    </lineage>
</organism>
<dbReference type="GeneID" id="107883525"/>
<dbReference type="GO" id="GO:0140291">
    <property type="term" value="P:peptidyl-glutamate ADP-deribosylation"/>
    <property type="evidence" value="ECO:0007669"/>
    <property type="project" value="TreeGrafter"/>
</dbReference>
<dbReference type="InterPro" id="IPR043472">
    <property type="entry name" value="Macro_dom-like"/>
</dbReference>
<reference evidence="1" key="2">
    <citation type="submission" date="2022-06" db="UniProtKB">
        <authorList>
            <consortium name="EnsemblMetazoa"/>
        </authorList>
    </citation>
    <scope>IDENTIFICATION</scope>
</reference>
<dbReference type="KEGG" id="api:107883525"/>
<dbReference type="SUPFAM" id="SSF52949">
    <property type="entry name" value="Macro domain-like"/>
    <property type="match status" value="1"/>
</dbReference>
<dbReference type="RefSeq" id="XP_029342321.1">
    <property type="nucleotide sequence ID" value="XM_029486461.1"/>
</dbReference>
<evidence type="ECO:0008006" key="3">
    <source>
        <dbReference type="Google" id="ProtNLM"/>
    </source>
</evidence>
<dbReference type="Gene3D" id="3.40.220.10">
    <property type="entry name" value="Leucine Aminopeptidase, subunit E, domain 1"/>
    <property type="match status" value="1"/>
</dbReference>
<sequence length="208" mass="23058">MVEIVLSSNTVFEQMNATTSAGSLAVAHCVSQDFQMSRGVAVLFKLKYGQVGVLLDQKVTVGGVAELKVHQEKDIHVFYLVTKLLYHHKPAPEALASALIQLRDMLADLSINLLIIPKLGCALDGLNWHEVHGMLQSTFVDRTMKITVCDPENFQIPRHVIAACTEQKVEFLDCGGPETLKILPVELTSASENTMFTRCLDHFRLSPR</sequence>
<keyword evidence="2" id="KW-1185">Reference proteome</keyword>
<protein>
    <recommendedName>
        <fullName evidence="3">Macro domain-containing protein</fullName>
    </recommendedName>
</protein>
<dbReference type="PANTHER" id="PTHR12521">
    <property type="entry name" value="PROTEIN C6ORF130"/>
    <property type="match status" value="1"/>
</dbReference>
<dbReference type="CDD" id="cd02901">
    <property type="entry name" value="Macro_Poa1p-like"/>
    <property type="match status" value="1"/>
</dbReference>
<dbReference type="Proteomes" id="UP000007819">
    <property type="component" value="Chromosome A1"/>
</dbReference>
<dbReference type="EnsemblMetazoa" id="XM_029486461.1">
    <property type="protein sequence ID" value="XP_029342321.1"/>
    <property type="gene ID" value="LOC107883525"/>
</dbReference>
<reference evidence="2" key="1">
    <citation type="submission" date="2010-06" db="EMBL/GenBank/DDBJ databases">
        <authorList>
            <person name="Jiang H."/>
            <person name="Abraham K."/>
            <person name="Ali S."/>
            <person name="Alsbrooks S.L."/>
            <person name="Anim B.N."/>
            <person name="Anosike U.S."/>
            <person name="Attaway T."/>
            <person name="Bandaranaike D.P."/>
            <person name="Battles P.K."/>
            <person name="Bell S.N."/>
            <person name="Bell A.V."/>
            <person name="Beltran B."/>
            <person name="Bickham C."/>
            <person name="Bustamante Y."/>
            <person name="Caleb T."/>
            <person name="Canada A."/>
            <person name="Cardenas V."/>
            <person name="Carter K."/>
            <person name="Chacko J."/>
            <person name="Chandrabose M.N."/>
            <person name="Chavez D."/>
            <person name="Chavez A."/>
            <person name="Chen L."/>
            <person name="Chu H.-S."/>
            <person name="Claassen K.J."/>
            <person name="Cockrell R."/>
            <person name="Collins M."/>
            <person name="Cooper J.A."/>
            <person name="Cree A."/>
            <person name="Curry S.M."/>
            <person name="Da Y."/>
            <person name="Dao M.D."/>
            <person name="Das B."/>
            <person name="Davila M.-L."/>
            <person name="Davy-Carroll L."/>
            <person name="Denson S."/>
            <person name="Dinh H."/>
            <person name="Ebong V.E."/>
            <person name="Edwards J.R."/>
            <person name="Egan A."/>
            <person name="El-Daye J."/>
            <person name="Escobedo L."/>
            <person name="Fernandez S."/>
            <person name="Fernando P.R."/>
            <person name="Flagg N."/>
            <person name="Forbes L.D."/>
            <person name="Fowler R.G."/>
            <person name="Fu Q."/>
            <person name="Gabisi R.A."/>
            <person name="Ganer J."/>
            <person name="Garbino Pronczuk A."/>
            <person name="Garcia R.M."/>
            <person name="Garner T."/>
            <person name="Garrett T.E."/>
            <person name="Gonzalez D.A."/>
            <person name="Hamid H."/>
            <person name="Hawkins E.S."/>
            <person name="Hirani K."/>
            <person name="Hogues M.E."/>
            <person name="Hollins B."/>
            <person name="Hsiao C.-H."/>
            <person name="Jabil R."/>
            <person name="James M.L."/>
            <person name="Jhangiani S.N."/>
            <person name="Johnson B."/>
            <person name="Johnson Q."/>
            <person name="Joshi V."/>
            <person name="Kalu J.B."/>
            <person name="Kam C."/>
            <person name="Kashfia A."/>
            <person name="Keebler J."/>
            <person name="Kisamo H."/>
            <person name="Kovar C.L."/>
            <person name="Lago L.A."/>
            <person name="Lai C.-Y."/>
            <person name="Laidlaw J."/>
            <person name="Lara F."/>
            <person name="Le T.-K."/>
            <person name="Lee S.L."/>
            <person name="Legall F.H."/>
            <person name="Lemon S.J."/>
            <person name="Lewis L.R."/>
            <person name="Li B."/>
            <person name="Liu Y."/>
            <person name="Liu Y.-S."/>
            <person name="Lopez J."/>
            <person name="Lozado R.J."/>
            <person name="Lu J."/>
            <person name="Madu R.C."/>
            <person name="Maheshwari M."/>
            <person name="Maheshwari R."/>
            <person name="Malloy K."/>
            <person name="Martinez E."/>
            <person name="Mathew T."/>
            <person name="Mercado I.C."/>
            <person name="Mercado C."/>
            <person name="Meyer B."/>
            <person name="Montgomery K."/>
            <person name="Morgan M.B."/>
            <person name="Munidasa M."/>
            <person name="Nazareth L.V."/>
            <person name="Nelson J."/>
            <person name="Ng B.M."/>
            <person name="Nguyen N.B."/>
            <person name="Nguyen P.Q."/>
            <person name="Nguyen T."/>
            <person name="Obregon M."/>
            <person name="Okwuonu G.O."/>
            <person name="Onwere C.G."/>
            <person name="Orozco G."/>
            <person name="Parra A."/>
            <person name="Patel S."/>
            <person name="Patil S."/>
            <person name="Perez A."/>
            <person name="Perez Y."/>
            <person name="Pham C."/>
            <person name="Primus E.L."/>
            <person name="Pu L.-L."/>
            <person name="Puazo M."/>
            <person name="Qin X."/>
            <person name="Quiroz J.B."/>
            <person name="Reese J."/>
            <person name="Richards S."/>
            <person name="Rives C.M."/>
            <person name="Robberts R."/>
            <person name="Ruiz S.J."/>
            <person name="Ruiz M.J."/>
            <person name="Santibanez J."/>
            <person name="Schneider B.W."/>
            <person name="Sisson I."/>
            <person name="Smith M."/>
            <person name="Sodergren E."/>
            <person name="Song X.-Z."/>
            <person name="Song B.B."/>
            <person name="Summersgill H."/>
            <person name="Thelus R."/>
            <person name="Thornton R.D."/>
            <person name="Trejos Z.Y."/>
            <person name="Usmani K."/>
            <person name="Vattathil S."/>
            <person name="Villasana D."/>
            <person name="Walker D.L."/>
            <person name="Wang S."/>
            <person name="Wang K."/>
            <person name="White C.S."/>
            <person name="Williams A.C."/>
            <person name="Williamson J."/>
            <person name="Wilson K."/>
            <person name="Woghiren I.O."/>
            <person name="Woodworth J.R."/>
            <person name="Worley K.C."/>
            <person name="Wright R.A."/>
            <person name="Wu W."/>
            <person name="Young L."/>
            <person name="Zhang L."/>
            <person name="Zhang J."/>
            <person name="Zhu Y."/>
            <person name="Muzny D.M."/>
            <person name="Weinstock G."/>
            <person name="Gibbs R.A."/>
        </authorList>
    </citation>
    <scope>NUCLEOTIDE SEQUENCE [LARGE SCALE GENOMIC DNA]</scope>
    <source>
        <strain evidence="2">LSR1</strain>
    </source>
</reference>
<dbReference type="AlphaFoldDB" id="A0A8R2NMX2"/>
<dbReference type="PANTHER" id="PTHR12521:SF0">
    <property type="entry name" value="ADP-RIBOSE GLYCOHYDROLASE OARD1"/>
    <property type="match status" value="1"/>
</dbReference>
<dbReference type="InterPro" id="IPR050892">
    <property type="entry name" value="ADP-ribose_metab_enzymes"/>
</dbReference>
<accession>A0A8R2NMX2</accession>
<name>A0A8R2NMX2_ACYPI</name>
<evidence type="ECO:0000313" key="2">
    <source>
        <dbReference type="Proteomes" id="UP000007819"/>
    </source>
</evidence>
<proteinExistence type="predicted"/>
<dbReference type="OrthoDB" id="6620143at2759"/>
<evidence type="ECO:0000313" key="1">
    <source>
        <dbReference type="EnsemblMetazoa" id="XP_029342321.1"/>
    </source>
</evidence>